<evidence type="ECO:0000313" key="2">
    <source>
        <dbReference type="EMBL" id="CAF87669.1"/>
    </source>
</evidence>
<protein>
    <submittedName>
        <fullName evidence="2">(spotted green pufferfish) hypothetical protein</fullName>
    </submittedName>
</protein>
<feature type="non-terminal residue" evidence="2">
    <location>
        <position position="1"/>
    </location>
</feature>
<evidence type="ECO:0000256" key="1">
    <source>
        <dbReference type="SAM" id="MobiDB-lite"/>
    </source>
</evidence>
<organism evidence="2">
    <name type="scientific">Tetraodon nigroviridis</name>
    <name type="common">Spotted green pufferfish</name>
    <name type="synonym">Chelonodon nigroviridis</name>
    <dbReference type="NCBI Taxonomy" id="99883"/>
    <lineage>
        <taxon>Eukaryota</taxon>
        <taxon>Metazoa</taxon>
        <taxon>Chordata</taxon>
        <taxon>Craniata</taxon>
        <taxon>Vertebrata</taxon>
        <taxon>Euteleostomi</taxon>
        <taxon>Actinopterygii</taxon>
        <taxon>Neopterygii</taxon>
        <taxon>Teleostei</taxon>
        <taxon>Neoteleostei</taxon>
        <taxon>Acanthomorphata</taxon>
        <taxon>Eupercaria</taxon>
        <taxon>Tetraodontiformes</taxon>
        <taxon>Tetradontoidea</taxon>
        <taxon>Tetraodontidae</taxon>
        <taxon>Tetraodon</taxon>
    </lineage>
</organism>
<sequence length="52" mass="5217">GGDGVLEGAEADGAGRRWGRGHGVQPGPADGVPEEAGEPTQSSCAERHTCFP</sequence>
<comment type="caution">
    <text evidence="2">The sequence shown here is derived from an EMBL/GenBank/DDBJ whole genome shotgun (WGS) entry which is preliminary data.</text>
</comment>
<dbReference type="KEGG" id="tng:GSTEN00000571G001"/>
<reference evidence="2" key="1">
    <citation type="journal article" date="2004" name="Nature">
        <title>Genome duplication in the teleost fish Tetraodon nigroviridis reveals the early vertebrate proto-karyotype.</title>
        <authorList>
            <person name="Jaillon O."/>
            <person name="Aury J.-M."/>
            <person name="Brunet F."/>
            <person name="Petit J.-L."/>
            <person name="Stange-Thomann N."/>
            <person name="Mauceli E."/>
            <person name="Bouneau L."/>
            <person name="Fischer C."/>
            <person name="Ozouf-Costaz C."/>
            <person name="Bernot A."/>
            <person name="Nicaud S."/>
            <person name="Jaffe D."/>
            <person name="Fisher S."/>
            <person name="Lutfalla G."/>
            <person name="Dossat C."/>
            <person name="Segurens B."/>
            <person name="Dasilva C."/>
            <person name="Salanoubat M."/>
            <person name="Levy M."/>
            <person name="Boudet N."/>
            <person name="Castellano S."/>
            <person name="Anthouard V."/>
            <person name="Jubin C."/>
            <person name="Castelli V."/>
            <person name="Katinka M."/>
            <person name="Vacherie B."/>
            <person name="Biemont C."/>
            <person name="Skalli Z."/>
            <person name="Cattolico L."/>
            <person name="Poulain J."/>
            <person name="De Berardinis V."/>
            <person name="Cruaud C."/>
            <person name="Duprat S."/>
            <person name="Brottier P."/>
            <person name="Coutanceau J.-P."/>
            <person name="Gouzy J."/>
            <person name="Parra G."/>
            <person name="Lardier G."/>
            <person name="Chapple C."/>
            <person name="McKernan K.J."/>
            <person name="McEwan P."/>
            <person name="Bosak S."/>
            <person name="Kellis M."/>
            <person name="Volff J.-N."/>
            <person name="Guigo R."/>
            <person name="Zody M.C."/>
            <person name="Mesirov J."/>
            <person name="Lindblad-Toh K."/>
            <person name="Birren B."/>
            <person name="Nusbaum C."/>
            <person name="Kahn D."/>
            <person name="Robinson-Rechavi M."/>
            <person name="Laudet V."/>
            <person name="Schachter V."/>
            <person name="Quetier F."/>
            <person name="Saurin W."/>
            <person name="Scarpelli C."/>
            <person name="Wincker P."/>
            <person name="Lander E.S."/>
            <person name="Weissenbach J."/>
            <person name="Roest Crollius H."/>
        </authorList>
    </citation>
    <scope>NUCLEOTIDE SEQUENCE [LARGE SCALE GENOMIC DNA]</scope>
</reference>
<accession>Q4THG3</accession>
<name>Q4THG3_TETNG</name>
<gene>
    <name evidence="2" type="ORF">GSTENG00000571001</name>
</gene>
<dbReference type="EMBL" id="CAAE01002958">
    <property type="protein sequence ID" value="CAF87669.1"/>
    <property type="molecule type" value="Genomic_DNA"/>
</dbReference>
<feature type="region of interest" description="Disordered" evidence="1">
    <location>
        <begin position="1"/>
        <end position="52"/>
    </location>
</feature>
<proteinExistence type="predicted"/>
<reference evidence="2" key="2">
    <citation type="submission" date="2004-02" db="EMBL/GenBank/DDBJ databases">
        <authorList>
            <consortium name="Genoscope"/>
            <consortium name="Whitehead Institute Centre for Genome Research"/>
        </authorList>
    </citation>
    <scope>NUCLEOTIDE SEQUENCE</scope>
</reference>
<dbReference type="AlphaFoldDB" id="Q4THG3"/>